<evidence type="ECO:0000313" key="3">
    <source>
        <dbReference type="Proteomes" id="UP000479293"/>
    </source>
</evidence>
<comment type="caution">
    <text evidence="1">The sequence shown here is derived from an EMBL/GenBank/DDBJ whole genome shotgun (WGS) entry which is preliminary data.</text>
</comment>
<evidence type="ECO:0000313" key="2">
    <source>
        <dbReference type="EMBL" id="MPR37126.1"/>
    </source>
</evidence>
<evidence type="ECO:0000313" key="1">
    <source>
        <dbReference type="EMBL" id="MPR31955.1"/>
    </source>
</evidence>
<dbReference type="EMBL" id="WHLY01000002">
    <property type="protein sequence ID" value="MPR37126.1"/>
    <property type="molecule type" value="Genomic_DNA"/>
</dbReference>
<dbReference type="AlphaFoldDB" id="A0A7C9BFG4"/>
<organism evidence="1 3">
    <name type="scientific">Salmonirosea aquatica</name>
    <dbReference type="NCBI Taxonomy" id="2654236"/>
    <lineage>
        <taxon>Bacteria</taxon>
        <taxon>Pseudomonadati</taxon>
        <taxon>Bacteroidota</taxon>
        <taxon>Cytophagia</taxon>
        <taxon>Cytophagales</taxon>
        <taxon>Spirosomataceae</taxon>
        <taxon>Salmonirosea</taxon>
    </lineage>
</organism>
<sequence length="68" mass="7358">MKTNDLFLFGLALAVVYLMYKQMPTGAGPTQAQFDALQAQVNGYTTRITTLETSVSGITTQLKNQDAA</sequence>
<dbReference type="EMBL" id="WHLY01000002">
    <property type="protein sequence ID" value="MPR31955.1"/>
    <property type="molecule type" value="Genomic_DNA"/>
</dbReference>
<dbReference type="RefSeq" id="WP_152756085.1">
    <property type="nucleotide sequence ID" value="NZ_WHLY01000002.1"/>
</dbReference>
<keyword evidence="3" id="KW-1185">Reference proteome</keyword>
<dbReference type="Proteomes" id="UP000479293">
    <property type="component" value="Unassembled WGS sequence"/>
</dbReference>
<protein>
    <submittedName>
        <fullName evidence="1">Uncharacterized protein</fullName>
    </submittedName>
</protein>
<name>A0A7C9BFG4_9BACT</name>
<proteinExistence type="predicted"/>
<gene>
    <name evidence="1" type="ORF">GBK04_00975</name>
    <name evidence="2" type="ORF">GBK04_28280</name>
</gene>
<accession>A0A7C9BFG4</accession>
<reference evidence="1 3" key="1">
    <citation type="submission" date="2019-10" db="EMBL/GenBank/DDBJ databases">
        <title>Draft Genome Sequence of Cytophagaceae sp. SJW1-29.</title>
        <authorList>
            <person name="Choi A."/>
        </authorList>
    </citation>
    <scope>NUCLEOTIDE SEQUENCE [LARGE SCALE GENOMIC DNA]</scope>
    <source>
        <strain evidence="1 3">SJW1-29</strain>
    </source>
</reference>